<dbReference type="OrthoDB" id="4161589at2759"/>
<feature type="coiled-coil region" evidence="1">
    <location>
        <begin position="148"/>
        <end position="194"/>
    </location>
</feature>
<feature type="region of interest" description="Disordered" evidence="2">
    <location>
        <begin position="314"/>
        <end position="334"/>
    </location>
</feature>
<dbReference type="PANTHER" id="PTHR37012">
    <property type="entry name" value="B-ZIP TRANSCRIPTION FACTOR (EUROFUNG)-RELATED"/>
    <property type="match status" value="1"/>
</dbReference>
<dbReference type="AlphaFoldDB" id="A0A4Z0YQD2"/>
<feature type="compositionally biased region" description="Polar residues" evidence="2">
    <location>
        <begin position="225"/>
        <end position="290"/>
    </location>
</feature>
<feature type="region of interest" description="Disordered" evidence="2">
    <location>
        <begin position="1"/>
        <end position="131"/>
    </location>
</feature>
<evidence type="ECO:0000256" key="2">
    <source>
        <dbReference type="SAM" id="MobiDB-lite"/>
    </source>
</evidence>
<dbReference type="PANTHER" id="PTHR37012:SF2">
    <property type="entry name" value="BZIP DOMAIN-CONTAINING PROTEIN-RELATED"/>
    <property type="match status" value="1"/>
</dbReference>
<comment type="caution">
    <text evidence="3">The sequence shown here is derived from an EMBL/GenBank/DDBJ whole genome shotgun (WGS) entry which is preliminary data.</text>
</comment>
<feature type="compositionally biased region" description="Low complexity" evidence="2">
    <location>
        <begin position="73"/>
        <end position="101"/>
    </location>
</feature>
<evidence type="ECO:0008006" key="5">
    <source>
        <dbReference type="Google" id="ProtNLM"/>
    </source>
</evidence>
<accession>A0A4Z0YQD2</accession>
<evidence type="ECO:0000256" key="1">
    <source>
        <dbReference type="SAM" id="Coils"/>
    </source>
</evidence>
<evidence type="ECO:0000313" key="4">
    <source>
        <dbReference type="Proteomes" id="UP000297716"/>
    </source>
</evidence>
<dbReference type="EMBL" id="SKBN01000034">
    <property type="protein sequence ID" value="TGJ86067.1"/>
    <property type="molecule type" value="Genomic_DNA"/>
</dbReference>
<feature type="compositionally biased region" description="Polar residues" evidence="2">
    <location>
        <begin position="42"/>
        <end position="60"/>
    </location>
</feature>
<feature type="compositionally biased region" description="Low complexity" evidence="2">
    <location>
        <begin position="1"/>
        <end position="37"/>
    </location>
</feature>
<organism evidence="3 4">
    <name type="scientific">Xylaria hypoxylon</name>
    <dbReference type="NCBI Taxonomy" id="37992"/>
    <lineage>
        <taxon>Eukaryota</taxon>
        <taxon>Fungi</taxon>
        <taxon>Dikarya</taxon>
        <taxon>Ascomycota</taxon>
        <taxon>Pezizomycotina</taxon>
        <taxon>Sordariomycetes</taxon>
        <taxon>Xylariomycetidae</taxon>
        <taxon>Xylariales</taxon>
        <taxon>Xylariaceae</taxon>
        <taxon>Xylaria</taxon>
    </lineage>
</organism>
<feature type="region of interest" description="Disordered" evidence="2">
    <location>
        <begin position="222"/>
        <end position="290"/>
    </location>
</feature>
<dbReference type="Pfam" id="PF11905">
    <property type="entry name" value="DUF3425"/>
    <property type="match status" value="1"/>
</dbReference>
<dbReference type="CDD" id="cd14688">
    <property type="entry name" value="bZIP_YAP"/>
    <property type="match status" value="1"/>
</dbReference>
<reference evidence="3 4" key="1">
    <citation type="submission" date="2019-03" db="EMBL/GenBank/DDBJ databases">
        <title>Draft genome sequence of Xylaria hypoxylon DSM 108379, a ubiquitous saprotrophic-parasitic fungi on hardwood.</title>
        <authorList>
            <person name="Buettner E."/>
            <person name="Leonhardt S."/>
            <person name="Gebauer A.M."/>
            <person name="Liers C."/>
            <person name="Hofrichter M."/>
            <person name="Kellner H."/>
        </authorList>
    </citation>
    <scope>NUCLEOTIDE SEQUENCE [LARGE SCALE GENOMIC DNA]</scope>
    <source>
        <strain evidence="3 4">DSM 108379</strain>
    </source>
</reference>
<keyword evidence="1" id="KW-0175">Coiled coil</keyword>
<evidence type="ECO:0000313" key="3">
    <source>
        <dbReference type="EMBL" id="TGJ86067.1"/>
    </source>
</evidence>
<feature type="compositionally biased region" description="Polar residues" evidence="2">
    <location>
        <begin position="314"/>
        <end position="326"/>
    </location>
</feature>
<proteinExistence type="predicted"/>
<feature type="region of interest" description="Disordered" evidence="2">
    <location>
        <begin position="348"/>
        <end position="380"/>
    </location>
</feature>
<dbReference type="Proteomes" id="UP000297716">
    <property type="component" value="Unassembled WGS sequence"/>
</dbReference>
<protein>
    <recommendedName>
        <fullName evidence="5">BZIP domain-containing protein</fullName>
    </recommendedName>
</protein>
<gene>
    <name evidence="3" type="ORF">E0Z10_g2684</name>
</gene>
<dbReference type="InterPro" id="IPR021833">
    <property type="entry name" value="DUF3425"/>
</dbReference>
<sequence>MLPSSSSPQISTSRPAPTSTLSPVSAATATAASPESSLIHGQPTSTGAGVTPTLTPSATAVASEPGAGPPPNNLNLYKRGPSSSLDGQSPDSSSSLPGGQDNVSAIPQEQRTKKRRTGGSGSRVVANLTPEQLVKKRATDREAQRALRGRTRNQIEILESRIRDLTARETYQELQKVVREKEAAEAEIAEFKVRMASVVALIQPLLSSDTVTAKGAFASPVSIHPSRQPTQQHQQLLSYSAHNSSTPGRESTPNSSVDSSSQGQGLPQPNSHPDSGNHPVKTSTQQQHPNLNIGGEYLELRYLLDPSQRLNKMQTGVNGAQDSPTYQHLPMKHGWGSATHIDRCNKITASSSSPQAQQHQSIEYTPDASNPPQPPWLGADAPIKHVPATCPLDHVLLNFMHERRQRAAEGLSTIEVVGPRYPSVFSLLNPTGASRSHPVSQVATDIISKLSAICKVPEKVAVLYVMFMIMRWHLNPTQENYELLPSFSRPLPIQFSTPYPAWIDYLPFPAMRERFVHEYNSPDFHFDEIFMPYTLTLSVNWPYEDTDALIVTSDDSETIINPVFLTHLSRLENWTLGDAFDQALPALRGTYNLKSSGDALNREQSSS</sequence>
<name>A0A4Z0YQD2_9PEZI</name>
<keyword evidence="4" id="KW-1185">Reference proteome</keyword>
<feature type="compositionally biased region" description="Low complexity" evidence="2">
    <location>
        <begin position="349"/>
        <end position="361"/>
    </location>
</feature>